<keyword evidence="2" id="KW-1185">Reference proteome</keyword>
<dbReference type="EMBL" id="CP004350">
    <property type="protein sequence ID" value="AHI19589.1"/>
    <property type="molecule type" value="Genomic_DNA"/>
</dbReference>
<protein>
    <submittedName>
        <fullName evidence="1">Uncharacterized protein</fullName>
    </submittedName>
</protein>
<evidence type="ECO:0000313" key="2">
    <source>
        <dbReference type="Proteomes" id="UP000019226"/>
    </source>
</evidence>
<sequence>MSTATQVAEATNHVRNNAQHDIHADNAFAFAADVLVAEGKRDQEIAESYVANSQAALADTQRVHVSTAVLRVSGMPKRLRPAIERAMVQCISSSSEYVVPGDDPLTAQWCTRWYRDTGFADDLASLAAFPGVELPEPRAEKCVGCRQVITGTAHELRALDTVVSTLAEEFGFSARVDSV</sequence>
<reference evidence="2" key="1">
    <citation type="submission" date="2013-02" db="EMBL/GenBank/DDBJ databases">
        <title>The complete genome sequence of Corynebacterium casei LMG S-19264 (=DSM 44701).</title>
        <authorList>
            <person name="Ruckert C."/>
            <person name="Albersmeier A."/>
            <person name="Kalinowski J."/>
        </authorList>
    </citation>
    <scope>NUCLEOTIDE SEQUENCE [LARGE SCALE GENOMIC DNA]</scope>
    <source>
        <strain evidence="2">LMG S-19264</strain>
    </source>
</reference>
<dbReference type="Proteomes" id="UP000019226">
    <property type="component" value="Chromosome"/>
</dbReference>
<dbReference type="RefSeq" id="WP_006822035.1">
    <property type="nucleotide sequence ID" value="NZ_CP004350.1"/>
</dbReference>
<evidence type="ECO:0000313" key="1">
    <source>
        <dbReference type="EMBL" id="AHI19589.1"/>
    </source>
</evidence>
<name>A0ABN4CFX8_9CORY</name>
<gene>
    <name evidence="1" type="ORF">CCASEI_05065</name>
</gene>
<proteinExistence type="predicted"/>
<accession>A0ABN4CFX8</accession>
<organism evidence="1 2">
    <name type="scientific">Corynebacterium casei LMG S-19264</name>
    <dbReference type="NCBI Taxonomy" id="1285583"/>
    <lineage>
        <taxon>Bacteria</taxon>
        <taxon>Bacillati</taxon>
        <taxon>Actinomycetota</taxon>
        <taxon>Actinomycetes</taxon>
        <taxon>Mycobacteriales</taxon>
        <taxon>Corynebacteriaceae</taxon>
        <taxon>Corynebacterium</taxon>
    </lineage>
</organism>
<dbReference type="GeneID" id="82877166"/>